<gene>
    <name evidence="2" type="ORF">CAPTEDRAFT_210423</name>
</gene>
<dbReference type="AlphaFoldDB" id="N1PBF0"/>
<organism evidence="2">
    <name type="scientific">Capitella teleta</name>
    <name type="common">Polychaete worm</name>
    <dbReference type="NCBI Taxonomy" id="283909"/>
    <lineage>
        <taxon>Eukaryota</taxon>
        <taxon>Metazoa</taxon>
        <taxon>Spiralia</taxon>
        <taxon>Lophotrochozoa</taxon>
        <taxon>Annelida</taxon>
        <taxon>Polychaeta</taxon>
        <taxon>Sedentaria</taxon>
        <taxon>Scolecida</taxon>
        <taxon>Capitellidae</taxon>
        <taxon>Capitella</taxon>
    </lineage>
</organism>
<dbReference type="Proteomes" id="UP000014760">
    <property type="component" value="Unassembled WGS sequence"/>
</dbReference>
<dbReference type="EMBL" id="KB291798">
    <property type="protein sequence ID" value="ELU18939.1"/>
    <property type="molecule type" value="Genomic_DNA"/>
</dbReference>
<reference evidence="4" key="1">
    <citation type="submission" date="2012-12" db="EMBL/GenBank/DDBJ databases">
        <authorList>
            <person name="Hellsten U."/>
            <person name="Grimwood J."/>
            <person name="Chapman J.A."/>
            <person name="Shapiro H."/>
            <person name="Aerts A."/>
            <person name="Otillar R.P."/>
            <person name="Terry A.Y."/>
            <person name="Boore J.L."/>
            <person name="Simakov O."/>
            <person name="Marletaz F."/>
            <person name="Cho S.-J."/>
            <person name="Edsinger-Gonzales E."/>
            <person name="Havlak P."/>
            <person name="Kuo D.-H."/>
            <person name="Larsson T."/>
            <person name="Lv J."/>
            <person name="Arendt D."/>
            <person name="Savage R."/>
            <person name="Osoegawa K."/>
            <person name="de Jong P."/>
            <person name="Lindberg D.R."/>
            <person name="Seaver E.C."/>
            <person name="Weisblat D.A."/>
            <person name="Putnam N.H."/>
            <person name="Grigoriev I.V."/>
            <person name="Rokhsar D.S."/>
        </authorList>
    </citation>
    <scope>NUCLEOTIDE SEQUENCE</scope>
    <source>
        <strain evidence="4">I ESC-2004</strain>
    </source>
</reference>
<evidence type="ECO:0000256" key="1">
    <source>
        <dbReference type="SAM" id="MobiDB-lite"/>
    </source>
</evidence>
<evidence type="ECO:0000313" key="3">
    <source>
        <dbReference type="EnsemblMetazoa" id="CapteP210423"/>
    </source>
</evidence>
<feature type="region of interest" description="Disordered" evidence="1">
    <location>
        <begin position="15"/>
        <end position="51"/>
    </location>
</feature>
<dbReference type="EMBL" id="AMQN01000069">
    <property type="status" value="NOT_ANNOTATED_CDS"/>
    <property type="molecule type" value="Genomic_DNA"/>
</dbReference>
<reference evidence="3" key="3">
    <citation type="submission" date="2015-06" db="UniProtKB">
        <authorList>
            <consortium name="EnsemblMetazoa"/>
        </authorList>
    </citation>
    <scope>IDENTIFICATION</scope>
</reference>
<dbReference type="HOGENOM" id="CLU_2199435_0_0_1"/>
<keyword evidence="4" id="KW-1185">Reference proteome</keyword>
<sequence length="108" mass="12078">MASTECDATTAIELAGIRISVTPETPDPSRPPSLMQSRSSSSEDHSSRRSHIWDRSLQCVDVDQEKETLPPRPSCLRLKPMIYITPNSPCSPRYSSLSRTTTMAVWKQ</sequence>
<evidence type="ECO:0000313" key="2">
    <source>
        <dbReference type="EMBL" id="ELU18939.1"/>
    </source>
</evidence>
<evidence type="ECO:0000313" key="4">
    <source>
        <dbReference type="Proteomes" id="UP000014760"/>
    </source>
</evidence>
<reference evidence="2 4" key="2">
    <citation type="journal article" date="2013" name="Nature">
        <title>Insights into bilaterian evolution from three spiralian genomes.</title>
        <authorList>
            <person name="Simakov O."/>
            <person name="Marletaz F."/>
            <person name="Cho S.J."/>
            <person name="Edsinger-Gonzales E."/>
            <person name="Havlak P."/>
            <person name="Hellsten U."/>
            <person name="Kuo D.H."/>
            <person name="Larsson T."/>
            <person name="Lv J."/>
            <person name="Arendt D."/>
            <person name="Savage R."/>
            <person name="Osoegawa K."/>
            <person name="de Jong P."/>
            <person name="Grimwood J."/>
            <person name="Chapman J.A."/>
            <person name="Shapiro H."/>
            <person name="Aerts A."/>
            <person name="Otillar R.P."/>
            <person name="Terry A.Y."/>
            <person name="Boore J.L."/>
            <person name="Grigoriev I.V."/>
            <person name="Lindberg D.R."/>
            <person name="Seaver E.C."/>
            <person name="Weisblat D.A."/>
            <person name="Putnam N.H."/>
            <person name="Rokhsar D.S."/>
        </authorList>
    </citation>
    <scope>NUCLEOTIDE SEQUENCE</scope>
    <source>
        <strain evidence="2 4">I ESC-2004</strain>
    </source>
</reference>
<feature type="compositionally biased region" description="Basic and acidic residues" evidence="1">
    <location>
        <begin position="41"/>
        <end position="51"/>
    </location>
</feature>
<protein>
    <submittedName>
        <fullName evidence="2 3">Uncharacterized protein</fullName>
    </submittedName>
</protein>
<proteinExistence type="predicted"/>
<dbReference type="EnsemblMetazoa" id="CapteT210423">
    <property type="protein sequence ID" value="CapteP210423"/>
    <property type="gene ID" value="CapteG210423"/>
</dbReference>
<accession>N1PBF0</accession>
<name>N1PBF0_CAPTE</name>